<dbReference type="InterPro" id="IPR058240">
    <property type="entry name" value="rSAM_sf"/>
</dbReference>
<dbReference type="GO" id="GO:0003824">
    <property type="term" value="F:catalytic activity"/>
    <property type="evidence" value="ECO:0007669"/>
    <property type="project" value="InterPro"/>
</dbReference>
<keyword evidence="9" id="KW-1185">Reference proteome</keyword>
<dbReference type="InterPro" id="IPR023404">
    <property type="entry name" value="rSAM_horseshoe"/>
</dbReference>
<dbReference type="SUPFAM" id="SSF102114">
    <property type="entry name" value="Radical SAM enzymes"/>
    <property type="match status" value="1"/>
</dbReference>
<dbReference type="GO" id="GO:0046872">
    <property type="term" value="F:metal ion binding"/>
    <property type="evidence" value="ECO:0007669"/>
    <property type="project" value="UniProtKB-KW"/>
</dbReference>
<dbReference type="GO" id="GO:0031419">
    <property type="term" value="F:cobalamin binding"/>
    <property type="evidence" value="ECO:0007669"/>
    <property type="project" value="InterPro"/>
</dbReference>
<dbReference type="SUPFAM" id="SSF52242">
    <property type="entry name" value="Cobalamin (vitamin B12)-binding domain"/>
    <property type="match status" value="1"/>
</dbReference>
<dbReference type="GO" id="GO:0005829">
    <property type="term" value="C:cytosol"/>
    <property type="evidence" value="ECO:0007669"/>
    <property type="project" value="TreeGrafter"/>
</dbReference>
<comment type="cofactor">
    <cofactor evidence="1">
        <name>[4Fe-4S] cluster</name>
        <dbReference type="ChEBI" id="CHEBI:49883"/>
    </cofactor>
</comment>
<dbReference type="InterPro" id="IPR006158">
    <property type="entry name" value="Cobalamin-bd"/>
</dbReference>
<dbReference type="eggNOG" id="COG1032">
    <property type="taxonomic scope" value="Bacteria"/>
</dbReference>
<dbReference type="PROSITE" id="PS51918">
    <property type="entry name" value="RADICAL_SAM"/>
    <property type="match status" value="1"/>
</dbReference>
<dbReference type="Gene3D" id="3.80.30.20">
    <property type="entry name" value="tm_1862 like domain"/>
    <property type="match status" value="1"/>
</dbReference>
<name>F7YXQ4_9THEM</name>
<dbReference type="GO" id="GO:0051536">
    <property type="term" value="F:iron-sulfur cluster binding"/>
    <property type="evidence" value="ECO:0007669"/>
    <property type="project" value="UniProtKB-KW"/>
</dbReference>
<dbReference type="OrthoDB" id="9801424at2"/>
<dbReference type="PANTHER" id="PTHR43409">
    <property type="entry name" value="ANAEROBIC MAGNESIUM-PROTOPORPHYRIN IX MONOMETHYL ESTER CYCLASE-RELATED"/>
    <property type="match status" value="1"/>
</dbReference>
<evidence type="ECO:0000256" key="3">
    <source>
        <dbReference type="ARBA" id="ARBA00022723"/>
    </source>
</evidence>
<evidence type="ECO:0000259" key="7">
    <source>
        <dbReference type="PROSITE" id="PS51918"/>
    </source>
</evidence>
<dbReference type="SFLD" id="SFLDG01082">
    <property type="entry name" value="B12-binding_domain_containing"/>
    <property type="match status" value="1"/>
</dbReference>
<accession>F7YXQ4</accession>
<dbReference type="InterPro" id="IPR007197">
    <property type="entry name" value="rSAM"/>
</dbReference>
<protein>
    <submittedName>
        <fullName evidence="8">Radical SAM domain protein</fullName>
    </submittedName>
</protein>
<feature type="domain" description="Radical SAM core" evidence="7">
    <location>
        <begin position="200"/>
        <end position="427"/>
    </location>
</feature>
<dbReference type="RefSeq" id="WP_013931921.1">
    <property type="nucleotide sequence ID" value="NC_015707.1"/>
</dbReference>
<sequence length="462" mass="53610" precursor="true">MRILLVNPWICDVAAYDFWLKPIGLLYVGAALKTFGIDVELVDLLNRHDPDLAKFCKPKGDKRYGTGKFFTVEVQKPAILKNIPRRYKRYGAPVEYFEWRLKNIQEPDAIFVTSTMTYWWPGVKETIDVLKKFFPKTPVVLGGLYARLYQNHAKAHIKADVIFSQDLRGLPSLLQELLEKEVKCDFDLSKWFEIFDPAYELYNKVGYLVFLTSLGCPFSCSYCLSPKLWEKFVQRDPVRVVEMIEKYIEIFKVKDIVFFDDAILVNKENHFKPLLRLLISKNFQVNYHLPNGIHARLLDEETALLMKEAGFKTIKLGYETSGFLQKKTGGKVFDEDLKRAVEILLKTGHDPSNIQAYVMVNMPFQKPEDVVNAIKFCKSLGISVSVNEYTPIPFTKDWYELVELGWLQPDLDPILLNNSLIPYWWKHGMDAQTVQKLKQLARNIYEKDDNSLTSMMIKKSIN</sequence>
<evidence type="ECO:0000256" key="2">
    <source>
        <dbReference type="ARBA" id="ARBA00022691"/>
    </source>
</evidence>
<feature type="domain" description="B12-binding" evidence="6">
    <location>
        <begin position="7"/>
        <end position="184"/>
    </location>
</feature>
<evidence type="ECO:0000256" key="5">
    <source>
        <dbReference type="ARBA" id="ARBA00023014"/>
    </source>
</evidence>
<dbReference type="PANTHER" id="PTHR43409:SF15">
    <property type="entry name" value="PUTATIVE-RELATED"/>
    <property type="match status" value="1"/>
</dbReference>
<dbReference type="HOGENOM" id="CLU_021572_4_3_0"/>
<dbReference type="InterPro" id="IPR051198">
    <property type="entry name" value="BchE-like"/>
</dbReference>
<dbReference type="SFLD" id="SFLDS00029">
    <property type="entry name" value="Radical_SAM"/>
    <property type="match status" value="1"/>
</dbReference>
<dbReference type="AlphaFoldDB" id="F7YXQ4"/>
<keyword evidence="4" id="KW-0408">Iron</keyword>
<keyword evidence="3" id="KW-0479">Metal-binding</keyword>
<dbReference type="KEGG" id="tta:Theth_0610"/>
<proteinExistence type="predicted"/>
<evidence type="ECO:0000259" key="6">
    <source>
        <dbReference type="PROSITE" id="PS51332"/>
    </source>
</evidence>
<evidence type="ECO:0000256" key="4">
    <source>
        <dbReference type="ARBA" id="ARBA00023004"/>
    </source>
</evidence>
<evidence type="ECO:0000313" key="9">
    <source>
        <dbReference type="Proteomes" id="UP000006804"/>
    </source>
</evidence>
<dbReference type="Pfam" id="PF04055">
    <property type="entry name" value="Radical_SAM"/>
    <property type="match status" value="1"/>
</dbReference>
<dbReference type="PATRIC" id="fig|688269.3.peg.632"/>
<evidence type="ECO:0000256" key="1">
    <source>
        <dbReference type="ARBA" id="ARBA00001966"/>
    </source>
</evidence>
<dbReference type="EMBL" id="CP002351">
    <property type="protein sequence ID" value="AEH50698.1"/>
    <property type="molecule type" value="Genomic_DNA"/>
</dbReference>
<dbReference type="InterPro" id="IPR006638">
    <property type="entry name" value="Elp3/MiaA/NifB-like_rSAM"/>
</dbReference>
<dbReference type="PROSITE" id="PS51332">
    <property type="entry name" value="B12_BINDING"/>
    <property type="match status" value="1"/>
</dbReference>
<reference evidence="8 9" key="1">
    <citation type="submission" date="2010-11" db="EMBL/GenBank/DDBJ databases">
        <title>The complete genome of Thermotoga thermarum DSM 5069.</title>
        <authorList>
            <consortium name="US DOE Joint Genome Institute (JGI-PGF)"/>
            <person name="Lucas S."/>
            <person name="Copeland A."/>
            <person name="Lapidus A."/>
            <person name="Bruce D."/>
            <person name="Goodwin L."/>
            <person name="Pitluck S."/>
            <person name="Kyrpides N."/>
            <person name="Mavromatis K."/>
            <person name="Ivanova N."/>
            <person name="Zeytun A."/>
            <person name="Brettin T."/>
            <person name="Detter J.C."/>
            <person name="Tapia R."/>
            <person name="Han C."/>
            <person name="Land M."/>
            <person name="Hauser L."/>
            <person name="Markowitz V."/>
            <person name="Cheng J.-F."/>
            <person name="Hugenholtz P."/>
            <person name="Woyke T."/>
            <person name="Wu D."/>
            <person name="Spring S."/>
            <person name="Schroeder M."/>
            <person name="Brambilla E."/>
            <person name="Klenk H.-P."/>
            <person name="Eisen J.A."/>
        </authorList>
    </citation>
    <scope>NUCLEOTIDE SEQUENCE [LARGE SCALE GENOMIC DNA]</scope>
    <source>
        <strain evidence="8 9">DSM 5069</strain>
    </source>
</reference>
<dbReference type="InterPro" id="IPR036724">
    <property type="entry name" value="Cobalamin-bd_sf"/>
</dbReference>
<dbReference type="Proteomes" id="UP000006804">
    <property type="component" value="Chromosome"/>
</dbReference>
<dbReference type="SMART" id="SM00729">
    <property type="entry name" value="Elp3"/>
    <property type="match status" value="1"/>
</dbReference>
<gene>
    <name evidence="8" type="ORF">Theth_0610</name>
</gene>
<keyword evidence="2" id="KW-0949">S-adenosyl-L-methionine</keyword>
<keyword evidence="5" id="KW-0411">Iron-sulfur</keyword>
<organism evidence="8 9">
    <name type="scientific">Pseudothermotoga thermarum DSM 5069</name>
    <dbReference type="NCBI Taxonomy" id="688269"/>
    <lineage>
        <taxon>Bacteria</taxon>
        <taxon>Thermotogati</taxon>
        <taxon>Thermotogota</taxon>
        <taxon>Thermotogae</taxon>
        <taxon>Thermotogales</taxon>
        <taxon>Thermotogaceae</taxon>
        <taxon>Pseudothermotoga</taxon>
    </lineage>
</organism>
<dbReference type="STRING" id="688269.Theth_0610"/>
<evidence type="ECO:0000313" key="8">
    <source>
        <dbReference type="EMBL" id="AEH50698.1"/>
    </source>
</evidence>